<keyword evidence="3" id="KW-1185">Reference proteome</keyword>
<dbReference type="PANTHER" id="PTHR34610:SF4">
    <property type="entry name" value="SLL8027 PROTEIN"/>
    <property type="match status" value="1"/>
</dbReference>
<sequence>MRIMLDTNILISGMVFRGPERRLLETIHQRRLILVINSYIVEETKEVLQRKFPAHIAAFDKLLSLLNVEYTPMPSPASLAIARPIIRDPKDAAILASAIEARPDIFVSGDLDLHTPEVGFLIKVMTTAEALKRLNQ</sequence>
<dbReference type="PANTHER" id="PTHR34610">
    <property type="entry name" value="SSL7007 PROTEIN"/>
    <property type="match status" value="1"/>
</dbReference>
<dbReference type="NCBIfam" id="TIGR00305">
    <property type="entry name" value="putative toxin-antitoxin system toxin component, PIN family"/>
    <property type="match status" value="1"/>
</dbReference>
<dbReference type="Proteomes" id="UP000425916">
    <property type="component" value="Chromosome"/>
</dbReference>
<evidence type="ECO:0000259" key="1">
    <source>
        <dbReference type="SMART" id="SM00670"/>
    </source>
</evidence>
<evidence type="ECO:0000313" key="3">
    <source>
        <dbReference type="Proteomes" id="UP000425916"/>
    </source>
</evidence>
<name>A0A6I5ZSM1_9FIRM</name>
<dbReference type="OrthoDB" id="335825at2"/>
<reference evidence="2 3" key="1">
    <citation type="submission" date="2019-11" db="EMBL/GenBank/DDBJ databases">
        <title>Genome sequence of Moorella glycerini DSM11254.</title>
        <authorList>
            <person name="Poehlein A."/>
            <person name="Boeer T."/>
            <person name="Daniel R."/>
        </authorList>
    </citation>
    <scope>NUCLEOTIDE SEQUENCE [LARGE SCALE GENOMIC DNA]</scope>
    <source>
        <strain evidence="2 3">DSM 11254</strain>
    </source>
</reference>
<accession>A0A6I5ZSM1</accession>
<dbReference type="InterPro" id="IPR002716">
    <property type="entry name" value="PIN_dom"/>
</dbReference>
<dbReference type="AlphaFoldDB" id="A0A6I5ZSM1"/>
<dbReference type="Pfam" id="PF13470">
    <property type="entry name" value="PIN_3"/>
    <property type="match status" value="1"/>
</dbReference>
<gene>
    <name evidence="2" type="ORF">MGLY_19810</name>
</gene>
<dbReference type="EMBL" id="CP046244">
    <property type="protein sequence ID" value="QGP92595.1"/>
    <property type="molecule type" value="Genomic_DNA"/>
</dbReference>
<feature type="domain" description="PIN" evidence="1">
    <location>
        <begin position="1"/>
        <end position="115"/>
    </location>
</feature>
<dbReference type="SUPFAM" id="SSF88723">
    <property type="entry name" value="PIN domain-like"/>
    <property type="match status" value="1"/>
</dbReference>
<dbReference type="InterPro" id="IPR029060">
    <property type="entry name" value="PIN-like_dom_sf"/>
</dbReference>
<proteinExistence type="predicted"/>
<dbReference type="InterPro" id="IPR002850">
    <property type="entry name" value="PIN_toxin-like"/>
</dbReference>
<evidence type="ECO:0000313" key="2">
    <source>
        <dbReference type="EMBL" id="QGP92595.1"/>
    </source>
</evidence>
<dbReference type="SMART" id="SM00670">
    <property type="entry name" value="PINc"/>
    <property type="match status" value="1"/>
</dbReference>
<protein>
    <submittedName>
        <fullName evidence="2">PIN domain protein</fullName>
    </submittedName>
</protein>
<organism evidence="2 3">
    <name type="scientific">Neomoorella glycerini</name>
    <dbReference type="NCBI Taxonomy" id="55779"/>
    <lineage>
        <taxon>Bacteria</taxon>
        <taxon>Bacillati</taxon>
        <taxon>Bacillota</taxon>
        <taxon>Clostridia</taxon>
        <taxon>Neomoorellales</taxon>
        <taxon>Neomoorellaceae</taxon>
        <taxon>Neomoorella</taxon>
    </lineage>
</organism>